<evidence type="ECO:0000259" key="6">
    <source>
        <dbReference type="Pfam" id="PF17389"/>
    </source>
</evidence>
<dbReference type="Pfam" id="PF25788">
    <property type="entry name" value="Ig_Rha78A_N"/>
    <property type="match status" value="1"/>
</dbReference>
<dbReference type="Pfam" id="PF17389">
    <property type="entry name" value="Bac_rhamnosid6H"/>
    <property type="match status" value="1"/>
</dbReference>
<name>A0ABW0I0C0_9BACL</name>
<dbReference type="InterPro" id="IPR035396">
    <property type="entry name" value="Bac_rhamnosid6H"/>
</dbReference>
<dbReference type="InterPro" id="IPR016007">
    <property type="entry name" value="Alpha_rhamnosid"/>
</dbReference>
<comment type="caution">
    <text evidence="8">The sequence shown here is derived from an EMBL/GenBank/DDBJ whole genome shotgun (WGS) entry which is preliminary data.</text>
</comment>
<dbReference type="PIRSF" id="PIRSF010631">
    <property type="entry name" value="A-rhamnsds"/>
    <property type="match status" value="1"/>
</dbReference>
<dbReference type="Gene3D" id="2.60.420.10">
    <property type="entry name" value="Maltose phosphorylase, domain 3"/>
    <property type="match status" value="1"/>
</dbReference>
<dbReference type="PANTHER" id="PTHR33307">
    <property type="entry name" value="ALPHA-RHAMNOSIDASE (EUROFUNG)"/>
    <property type="match status" value="1"/>
</dbReference>
<evidence type="ECO:0000313" key="8">
    <source>
        <dbReference type="EMBL" id="MFC5406693.1"/>
    </source>
</evidence>
<feature type="domain" description="Bacterial alpha-L-rhamnosidase N-terminal" evidence="5">
    <location>
        <begin position="151"/>
        <end position="317"/>
    </location>
</feature>
<dbReference type="InterPro" id="IPR008928">
    <property type="entry name" value="6-hairpin_glycosidase_sf"/>
</dbReference>
<evidence type="ECO:0000256" key="1">
    <source>
        <dbReference type="ARBA" id="ARBA00001445"/>
    </source>
</evidence>
<dbReference type="Gene3D" id="1.50.10.10">
    <property type="match status" value="1"/>
</dbReference>
<evidence type="ECO:0000259" key="4">
    <source>
        <dbReference type="Pfam" id="PF05592"/>
    </source>
</evidence>
<dbReference type="InterPro" id="IPR008902">
    <property type="entry name" value="Rhamnosid_concanavalin"/>
</dbReference>
<dbReference type="Pfam" id="PF05592">
    <property type="entry name" value="Bac_rhamnosid"/>
    <property type="match status" value="1"/>
</dbReference>
<evidence type="ECO:0000256" key="3">
    <source>
        <dbReference type="ARBA" id="ARBA00022801"/>
    </source>
</evidence>
<evidence type="ECO:0000259" key="5">
    <source>
        <dbReference type="Pfam" id="PF08531"/>
    </source>
</evidence>
<reference evidence="9" key="1">
    <citation type="journal article" date="2019" name="Int. J. Syst. Evol. Microbiol.">
        <title>The Global Catalogue of Microorganisms (GCM) 10K type strain sequencing project: providing services to taxonomists for standard genome sequencing and annotation.</title>
        <authorList>
            <consortium name="The Broad Institute Genomics Platform"/>
            <consortium name="The Broad Institute Genome Sequencing Center for Infectious Disease"/>
            <person name="Wu L."/>
            <person name="Ma J."/>
        </authorList>
    </citation>
    <scope>NUCLEOTIDE SEQUENCE [LARGE SCALE GENOMIC DNA]</scope>
    <source>
        <strain evidence="9">CGMCC 1.18575</strain>
    </source>
</reference>
<dbReference type="EMBL" id="JBHSMI010000056">
    <property type="protein sequence ID" value="MFC5406693.1"/>
    <property type="molecule type" value="Genomic_DNA"/>
</dbReference>
<dbReference type="EC" id="3.2.1.40" evidence="2"/>
<evidence type="ECO:0000256" key="2">
    <source>
        <dbReference type="ARBA" id="ARBA00012652"/>
    </source>
</evidence>
<dbReference type="InterPro" id="IPR012341">
    <property type="entry name" value="6hp_glycosidase-like_sf"/>
</dbReference>
<dbReference type="Pfam" id="PF17390">
    <property type="entry name" value="Bac_rhamnosid_C"/>
    <property type="match status" value="1"/>
</dbReference>
<dbReference type="InterPro" id="IPR013783">
    <property type="entry name" value="Ig-like_fold"/>
</dbReference>
<comment type="catalytic activity">
    <reaction evidence="1">
        <text>Hydrolysis of terminal non-reducing alpha-L-rhamnose residues in alpha-L-rhamnosides.</text>
        <dbReference type="EC" id="3.2.1.40"/>
    </reaction>
</comment>
<proteinExistence type="predicted"/>
<protein>
    <recommendedName>
        <fullName evidence="2">alpha-L-rhamnosidase</fullName>
        <ecNumber evidence="2">3.2.1.40</ecNumber>
    </recommendedName>
</protein>
<dbReference type="PANTHER" id="PTHR33307:SF6">
    <property type="entry name" value="ALPHA-RHAMNOSIDASE (EUROFUNG)-RELATED"/>
    <property type="match status" value="1"/>
</dbReference>
<dbReference type="SUPFAM" id="SSF48208">
    <property type="entry name" value="Six-hairpin glycosidases"/>
    <property type="match status" value="1"/>
</dbReference>
<accession>A0ABW0I0C0</accession>
<feature type="domain" description="Alpha-L-rhamnosidase C-terminal" evidence="7">
    <location>
        <begin position="778"/>
        <end position="844"/>
    </location>
</feature>
<keyword evidence="3 8" id="KW-0378">Hydrolase</keyword>
<dbReference type="Pfam" id="PF08531">
    <property type="entry name" value="Bac_rhamnosid_N"/>
    <property type="match status" value="1"/>
</dbReference>
<feature type="domain" description="Alpha-L-rhamnosidase six-hairpin glycosidase" evidence="6">
    <location>
        <begin position="433"/>
        <end position="775"/>
    </location>
</feature>
<keyword evidence="9" id="KW-1185">Reference proteome</keyword>
<dbReference type="InterPro" id="IPR035398">
    <property type="entry name" value="Bac_rhamnosid_C"/>
</dbReference>
<dbReference type="Gene3D" id="2.60.120.260">
    <property type="entry name" value="Galactose-binding domain-like"/>
    <property type="match status" value="2"/>
</dbReference>
<organism evidence="8 9">
    <name type="scientific">Cohnella soli</name>
    <dbReference type="NCBI Taxonomy" id="425005"/>
    <lineage>
        <taxon>Bacteria</taxon>
        <taxon>Bacillati</taxon>
        <taxon>Bacillota</taxon>
        <taxon>Bacilli</taxon>
        <taxon>Bacillales</taxon>
        <taxon>Paenibacillaceae</taxon>
        <taxon>Cohnella</taxon>
    </lineage>
</organism>
<gene>
    <name evidence="8" type="ORF">ACFPOF_28515</name>
</gene>
<sequence>MNQTNERLFGPERLLCEYARNPIGIDSKSPLLSWAMRHSERGQWQSAYRVIVSSSPESARQNQGDLWDSGKVLSAQSSGIAYGGAELGSRQTCYWKVRLWDKYGNESDDSEIAVFETGLLEPEDWKGNWLGHAGGFNGSSILMRKEFELSKQVSKARVYIAGLGYYEFRMNGRKVGDHVLDPGTTDYSKRVLYCTYDVTELLQHGKNVVGVHLGNGWYGAPKALIQMHIDFDDGTSEEVCTRWDWGAGWHISRGPIVRNGIFEGELYDARLEKEGWDTAAYDFARYNHRANGWITASSVESPGGKLVSQTMEPIKVMGELEPIDVSVIGDQVRVYDIGQNMAGWAKIAVSGEAGAIVSLKYAESLYDDGTVNQENLRLADAKDTYILKGSGEEIYAPRFTYHGFRYVQVGIEAGTAEVSRLTAQIVRSSVEPIGAFECSNELINRIHRNVWWTEASNLHGIPTDCPQRDERMAWLNDATARADEALYNFDMSRFYQKWLDDISDTRDGRTGAIADTAPYRWGFRPADPVVSCYLTIPLLLYRHYGNKRVLVQHYEGLKGWTEYLANEAEDFIVKRSYFGDWASPVIDCEPQSDGDGAISKGTPGELMSTAHFYWNARLLAQIAAILDKPEEEEQFATLARKIKEAFNRSFFDEEANRYVQGSQGSQAIALRFGLVREDKVEDVVGHLVRDIEQVHDDHLSTGNQCTKHMLETLAEHGRIETAYRIVTQTTYPSWGFMIANGATTIWERWEYDIGNEMNSRNHPMHANVGSWFYKVLAGINADDSARGFDKMVIKPYPTSDLTFVNASLKTINGSVEVQWVRRDGEFILKANIPANSRAKLCMPVPLSGSMAFIVREGNDTVWADGRFVEGTSGVYGGSMREGYVELDVGSGGYVFTIKHTEGFVGRHASLPVGLR</sequence>
<dbReference type="InterPro" id="IPR013737">
    <property type="entry name" value="Bac_rhamnosid_N"/>
</dbReference>
<dbReference type="Gene3D" id="2.60.40.10">
    <property type="entry name" value="Immunoglobulins"/>
    <property type="match status" value="1"/>
</dbReference>
<evidence type="ECO:0000313" key="9">
    <source>
        <dbReference type="Proteomes" id="UP001596113"/>
    </source>
</evidence>
<evidence type="ECO:0000259" key="7">
    <source>
        <dbReference type="Pfam" id="PF17390"/>
    </source>
</evidence>
<dbReference type="GO" id="GO:0016787">
    <property type="term" value="F:hydrolase activity"/>
    <property type="evidence" value="ECO:0007669"/>
    <property type="project" value="UniProtKB-KW"/>
</dbReference>
<dbReference type="RefSeq" id="WP_378138785.1">
    <property type="nucleotide sequence ID" value="NZ_JBHSMI010000056.1"/>
</dbReference>
<dbReference type="Proteomes" id="UP001596113">
    <property type="component" value="Unassembled WGS sequence"/>
</dbReference>
<feature type="domain" description="Alpha-L-rhamnosidase concanavalin-like" evidence="4">
    <location>
        <begin position="329"/>
        <end position="423"/>
    </location>
</feature>